<name>A0A7Y9GEE1_9ACTN</name>
<dbReference type="EMBL" id="JACCBT010000001">
    <property type="protein sequence ID" value="NYE14909.1"/>
    <property type="molecule type" value="Genomic_DNA"/>
</dbReference>
<keyword evidence="3" id="KW-1185">Reference proteome</keyword>
<feature type="chain" id="PRO_5039666018" description="Lipoprotein" evidence="1">
    <location>
        <begin position="20"/>
        <end position="107"/>
    </location>
</feature>
<comment type="caution">
    <text evidence="2">The sequence shown here is derived from an EMBL/GenBank/DDBJ whole genome shotgun (WGS) entry which is preliminary data.</text>
</comment>
<feature type="signal peptide" evidence="1">
    <location>
        <begin position="1"/>
        <end position="19"/>
    </location>
</feature>
<dbReference type="PROSITE" id="PS51257">
    <property type="entry name" value="PROKAR_LIPOPROTEIN"/>
    <property type="match status" value="1"/>
</dbReference>
<evidence type="ECO:0000313" key="3">
    <source>
        <dbReference type="Proteomes" id="UP000591272"/>
    </source>
</evidence>
<dbReference type="AlphaFoldDB" id="A0A7Y9GEE1"/>
<keyword evidence="1" id="KW-0732">Signal</keyword>
<evidence type="ECO:0000313" key="2">
    <source>
        <dbReference type="EMBL" id="NYE14909.1"/>
    </source>
</evidence>
<dbReference type="Proteomes" id="UP000591272">
    <property type="component" value="Unassembled WGS sequence"/>
</dbReference>
<accession>A0A7Y9GEE1</accession>
<evidence type="ECO:0008006" key="4">
    <source>
        <dbReference type="Google" id="ProtNLM"/>
    </source>
</evidence>
<proteinExistence type="predicted"/>
<protein>
    <recommendedName>
        <fullName evidence="4">Lipoprotein</fullName>
    </recommendedName>
</protein>
<sequence>MRVLTAAAVLLPTALVAGCADTGPTDVDDLCSAYKHFRSEYTRPHPFSNKGVFDSLKDLGDVASRYTGSDAVKAAGPRLKKMGESDQVNMLEVEMTTAPISAECHKP</sequence>
<evidence type="ECO:0000256" key="1">
    <source>
        <dbReference type="SAM" id="SignalP"/>
    </source>
</evidence>
<organism evidence="2 3">
    <name type="scientific">Actinomadura citrea</name>
    <dbReference type="NCBI Taxonomy" id="46158"/>
    <lineage>
        <taxon>Bacteria</taxon>
        <taxon>Bacillati</taxon>
        <taxon>Actinomycetota</taxon>
        <taxon>Actinomycetes</taxon>
        <taxon>Streptosporangiales</taxon>
        <taxon>Thermomonosporaceae</taxon>
        <taxon>Actinomadura</taxon>
    </lineage>
</organism>
<gene>
    <name evidence="2" type="ORF">BJ999_005205</name>
</gene>
<reference evidence="2 3" key="1">
    <citation type="submission" date="2020-07" db="EMBL/GenBank/DDBJ databases">
        <title>Sequencing the genomes of 1000 actinobacteria strains.</title>
        <authorList>
            <person name="Klenk H.-P."/>
        </authorList>
    </citation>
    <scope>NUCLEOTIDE SEQUENCE [LARGE SCALE GENOMIC DNA]</scope>
    <source>
        <strain evidence="2 3">DSM 43461</strain>
    </source>
</reference>